<keyword evidence="1" id="KW-1133">Transmembrane helix</keyword>
<evidence type="ECO:0000256" key="1">
    <source>
        <dbReference type="SAM" id="Phobius"/>
    </source>
</evidence>
<evidence type="ECO:0000313" key="2">
    <source>
        <dbReference type="EMBL" id="TDB97034.1"/>
    </source>
</evidence>
<proteinExistence type="predicted"/>
<keyword evidence="1" id="KW-0812">Transmembrane</keyword>
<accession>A0ABY2DHI9</accession>
<keyword evidence="1" id="KW-0472">Membrane</keyword>
<reference evidence="2 3" key="1">
    <citation type="submission" date="2019-02" db="EMBL/GenBank/DDBJ databases">
        <title>Draft genome sequences of novel Actinobacteria.</title>
        <authorList>
            <person name="Sahin N."/>
            <person name="Ay H."/>
            <person name="Saygin H."/>
        </authorList>
    </citation>
    <scope>NUCLEOTIDE SEQUENCE [LARGE SCALE GENOMIC DNA]</scope>
    <source>
        <strain evidence="2 3">JCM 30529</strain>
    </source>
</reference>
<organism evidence="2 3">
    <name type="scientific">Micromonospora fluostatini</name>
    <dbReference type="NCBI Taxonomy" id="1629071"/>
    <lineage>
        <taxon>Bacteria</taxon>
        <taxon>Bacillati</taxon>
        <taxon>Actinomycetota</taxon>
        <taxon>Actinomycetes</taxon>
        <taxon>Micromonosporales</taxon>
        <taxon>Micromonosporaceae</taxon>
        <taxon>Micromonospora</taxon>
    </lineage>
</organism>
<feature type="transmembrane region" description="Helical" evidence="1">
    <location>
        <begin position="6"/>
        <end position="27"/>
    </location>
</feature>
<protein>
    <submittedName>
        <fullName evidence="2">Phosphoesterase PA-phosphatase</fullName>
    </submittedName>
</protein>
<sequence>LRDHTVPQVVAGGMVGGLVAGAVYAAFG</sequence>
<dbReference type="EMBL" id="SMKE01000246">
    <property type="protein sequence ID" value="TDB97034.1"/>
    <property type="molecule type" value="Genomic_DNA"/>
</dbReference>
<gene>
    <name evidence="2" type="ORF">E1091_08815</name>
</gene>
<evidence type="ECO:0000313" key="3">
    <source>
        <dbReference type="Proteomes" id="UP000295626"/>
    </source>
</evidence>
<keyword evidence="3" id="KW-1185">Reference proteome</keyword>
<comment type="caution">
    <text evidence="2">The sequence shown here is derived from an EMBL/GenBank/DDBJ whole genome shotgun (WGS) entry which is preliminary data.</text>
</comment>
<dbReference type="Proteomes" id="UP000295626">
    <property type="component" value="Unassembled WGS sequence"/>
</dbReference>
<feature type="non-terminal residue" evidence="2">
    <location>
        <position position="1"/>
    </location>
</feature>
<name>A0ABY2DHI9_9ACTN</name>